<dbReference type="PANTHER" id="PTHR10404:SF46">
    <property type="entry name" value="VACUOLAR PROTEIN SORTING-ASSOCIATED PROTEIN 70"/>
    <property type="match status" value="1"/>
</dbReference>
<proteinExistence type="predicted"/>
<protein>
    <recommendedName>
        <fullName evidence="3">PA domain-containing protein</fullName>
    </recommendedName>
</protein>
<dbReference type="PANTHER" id="PTHR10404">
    <property type="entry name" value="N-ACETYLATED-ALPHA-LINKED ACIDIC DIPEPTIDASE"/>
    <property type="match status" value="1"/>
</dbReference>
<dbReference type="Proteomes" id="UP000222542">
    <property type="component" value="Unassembled WGS sequence"/>
</dbReference>
<evidence type="ECO:0000313" key="5">
    <source>
        <dbReference type="Proteomes" id="UP000222542"/>
    </source>
</evidence>
<dbReference type="Gene3D" id="3.50.30.30">
    <property type="match status" value="1"/>
</dbReference>
<name>A0A2G2YV80_CAPAN</name>
<dbReference type="AlphaFoldDB" id="A0A2G2YV80"/>
<reference evidence="4 5" key="1">
    <citation type="journal article" date="2014" name="Nat. Genet.">
        <title>Genome sequence of the hot pepper provides insights into the evolution of pungency in Capsicum species.</title>
        <authorList>
            <person name="Kim S."/>
            <person name="Park M."/>
            <person name="Yeom S.I."/>
            <person name="Kim Y.M."/>
            <person name="Lee J.M."/>
            <person name="Lee H.A."/>
            <person name="Seo E."/>
            <person name="Choi J."/>
            <person name="Cheong K."/>
            <person name="Kim K.T."/>
            <person name="Jung K."/>
            <person name="Lee G.W."/>
            <person name="Oh S.K."/>
            <person name="Bae C."/>
            <person name="Kim S.B."/>
            <person name="Lee H.Y."/>
            <person name="Kim S.Y."/>
            <person name="Kim M.S."/>
            <person name="Kang B.C."/>
            <person name="Jo Y.D."/>
            <person name="Yang H.B."/>
            <person name="Jeong H.J."/>
            <person name="Kang W.H."/>
            <person name="Kwon J.K."/>
            <person name="Shin C."/>
            <person name="Lim J.Y."/>
            <person name="Park J.H."/>
            <person name="Huh J.H."/>
            <person name="Kim J.S."/>
            <person name="Kim B.D."/>
            <person name="Cohen O."/>
            <person name="Paran I."/>
            <person name="Suh M.C."/>
            <person name="Lee S.B."/>
            <person name="Kim Y.K."/>
            <person name="Shin Y."/>
            <person name="Noh S.J."/>
            <person name="Park J."/>
            <person name="Seo Y.S."/>
            <person name="Kwon S.Y."/>
            <person name="Kim H.A."/>
            <person name="Park J.M."/>
            <person name="Kim H.J."/>
            <person name="Choi S.B."/>
            <person name="Bosland P.W."/>
            <person name="Reeves G."/>
            <person name="Jo S.H."/>
            <person name="Lee B.W."/>
            <person name="Cho H.T."/>
            <person name="Choi H.S."/>
            <person name="Lee M.S."/>
            <person name="Yu Y."/>
            <person name="Do Choi Y."/>
            <person name="Park B.S."/>
            <person name="van Deynze A."/>
            <person name="Ashrafi H."/>
            <person name="Hill T."/>
            <person name="Kim W.T."/>
            <person name="Pai H.S."/>
            <person name="Ahn H.K."/>
            <person name="Yeam I."/>
            <person name="Giovannoni J.J."/>
            <person name="Rose J.K."/>
            <person name="Sorensen I."/>
            <person name="Lee S.J."/>
            <person name="Kim R.W."/>
            <person name="Choi I.Y."/>
            <person name="Choi B.S."/>
            <person name="Lim J.S."/>
            <person name="Lee Y.H."/>
            <person name="Choi D."/>
        </authorList>
    </citation>
    <scope>NUCLEOTIDE SEQUENCE [LARGE SCALE GENOMIC DNA]</scope>
    <source>
        <strain evidence="5">cv. CM334</strain>
    </source>
</reference>
<accession>A0A2G2YV80</accession>
<sequence>MVYANYGRVKDYTTLREMGVNVSNTVVLARYGKIFRGDIVHNAYSAGAIGVLIFTDKKDYGGERWFPDDKWMPLSGVQVGSVYDGIGDPTTPGWPSTGECERLSDEEVENEGNVPLIPSLPIS</sequence>
<dbReference type="STRING" id="4072.A0A2G2YV80"/>
<evidence type="ECO:0000259" key="3">
    <source>
        <dbReference type="Pfam" id="PF02225"/>
    </source>
</evidence>
<evidence type="ECO:0000256" key="2">
    <source>
        <dbReference type="SAM" id="MobiDB-lite"/>
    </source>
</evidence>
<dbReference type="EMBL" id="AYRZ02000009">
    <property type="protein sequence ID" value="PHT73646.1"/>
    <property type="molecule type" value="Genomic_DNA"/>
</dbReference>
<dbReference type="InterPro" id="IPR046450">
    <property type="entry name" value="PA_dom_sf"/>
</dbReference>
<dbReference type="Gramene" id="PHT73646">
    <property type="protein sequence ID" value="PHT73646"/>
    <property type="gene ID" value="T459_24431"/>
</dbReference>
<evidence type="ECO:0000313" key="4">
    <source>
        <dbReference type="EMBL" id="PHT73646.1"/>
    </source>
</evidence>
<dbReference type="SUPFAM" id="SSF52025">
    <property type="entry name" value="PA domain"/>
    <property type="match status" value="1"/>
</dbReference>
<comment type="caution">
    <text evidence="4">The sequence shown here is derived from an EMBL/GenBank/DDBJ whole genome shotgun (WGS) entry which is preliminary data.</text>
</comment>
<keyword evidence="1" id="KW-0325">Glycoprotein</keyword>
<dbReference type="InterPro" id="IPR003137">
    <property type="entry name" value="PA_domain"/>
</dbReference>
<dbReference type="Pfam" id="PF02225">
    <property type="entry name" value="PA"/>
    <property type="match status" value="1"/>
</dbReference>
<organism evidence="4 5">
    <name type="scientific">Capsicum annuum</name>
    <name type="common">Capsicum pepper</name>
    <dbReference type="NCBI Taxonomy" id="4072"/>
    <lineage>
        <taxon>Eukaryota</taxon>
        <taxon>Viridiplantae</taxon>
        <taxon>Streptophyta</taxon>
        <taxon>Embryophyta</taxon>
        <taxon>Tracheophyta</taxon>
        <taxon>Spermatophyta</taxon>
        <taxon>Magnoliopsida</taxon>
        <taxon>eudicotyledons</taxon>
        <taxon>Gunneridae</taxon>
        <taxon>Pentapetalae</taxon>
        <taxon>asterids</taxon>
        <taxon>lamiids</taxon>
        <taxon>Solanales</taxon>
        <taxon>Solanaceae</taxon>
        <taxon>Solanoideae</taxon>
        <taxon>Capsiceae</taxon>
        <taxon>Capsicum</taxon>
    </lineage>
</organism>
<gene>
    <name evidence="4" type="ORF">T459_24431</name>
</gene>
<feature type="domain" description="PA" evidence="3">
    <location>
        <begin position="4"/>
        <end position="79"/>
    </location>
</feature>
<reference evidence="4 5" key="2">
    <citation type="journal article" date="2017" name="Genome Biol.">
        <title>New reference genome sequences of hot pepper reveal the massive evolution of plant disease-resistance genes by retroduplication.</title>
        <authorList>
            <person name="Kim S."/>
            <person name="Park J."/>
            <person name="Yeom S.I."/>
            <person name="Kim Y.M."/>
            <person name="Seo E."/>
            <person name="Kim K.T."/>
            <person name="Kim M.S."/>
            <person name="Lee J.M."/>
            <person name="Cheong K."/>
            <person name="Shin H.S."/>
            <person name="Kim S.B."/>
            <person name="Han K."/>
            <person name="Lee J."/>
            <person name="Park M."/>
            <person name="Lee H.A."/>
            <person name="Lee H.Y."/>
            <person name="Lee Y."/>
            <person name="Oh S."/>
            <person name="Lee J.H."/>
            <person name="Choi E."/>
            <person name="Choi E."/>
            <person name="Lee S.E."/>
            <person name="Jeon J."/>
            <person name="Kim H."/>
            <person name="Choi G."/>
            <person name="Song H."/>
            <person name="Lee J."/>
            <person name="Lee S.C."/>
            <person name="Kwon J.K."/>
            <person name="Lee H.Y."/>
            <person name="Koo N."/>
            <person name="Hong Y."/>
            <person name="Kim R.W."/>
            <person name="Kang W.H."/>
            <person name="Huh J.H."/>
            <person name="Kang B.C."/>
            <person name="Yang T.J."/>
            <person name="Lee Y.H."/>
            <person name="Bennetzen J.L."/>
            <person name="Choi D."/>
        </authorList>
    </citation>
    <scope>NUCLEOTIDE SEQUENCE [LARGE SCALE GENOMIC DNA]</scope>
    <source>
        <strain evidence="5">cv. CM334</strain>
    </source>
</reference>
<keyword evidence="5" id="KW-1185">Reference proteome</keyword>
<evidence type="ECO:0000256" key="1">
    <source>
        <dbReference type="ARBA" id="ARBA00023180"/>
    </source>
</evidence>
<feature type="region of interest" description="Disordered" evidence="2">
    <location>
        <begin position="87"/>
        <end position="123"/>
    </location>
</feature>
<dbReference type="OMA" id="RTSEFHI"/>
<dbReference type="InterPro" id="IPR039373">
    <property type="entry name" value="Peptidase_M28B"/>
</dbReference>